<dbReference type="NCBIfam" id="NF033537">
    <property type="entry name" value="lasso_biosyn_B2"/>
    <property type="match status" value="1"/>
</dbReference>
<dbReference type="Pfam" id="PF13471">
    <property type="entry name" value="Transglut_core3"/>
    <property type="match status" value="1"/>
</dbReference>
<dbReference type="InterPro" id="IPR032708">
    <property type="entry name" value="McjB_C"/>
</dbReference>
<feature type="domain" description="Microcin J25-processing protein McjB C-terminal" evidence="1">
    <location>
        <begin position="106"/>
        <end position="213"/>
    </location>
</feature>
<reference evidence="2 3" key="1">
    <citation type="submission" date="2024-06" db="EMBL/GenBank/DDBJ databases">
        <title>Novosphingobium rhizovicinus M1R2S20.</title>
        <authorList>
            <person name="Sun J.-Q."/>
        </authorList>
    </citation>
    <scope>NUCLEOTIDE SEQUENCE [LARGE SCALE GENOMIC DNA]</scope>
    <source>
        <strain evidence="2 3">M1R2S20</strain>
    </source>
</reference>
<evidence type="ECO:0000313" key="2">
    <source>
        <dbReference type="EMBL" id="MEW9856673.1"/>
    </source>
</evidence>
<dbReference type="RefSeq" id="WP_367775145.1">
    <property type="nucleotide sequence ID" value="NZ_JBFNXR010000052.1"/>
</dbReference>
<accession>A0ABV3RF06</accession>
<proteinExistence type="predicted"/>
<dbReference type="Proteomes" id="UP001556118">
    <property type="component" value="Unassembled WGS sequence"/>
</dbReference>
<keyword evidence="3" id="KW-1185">Reference proteome</keyword>
<protein>
    <submittedName>
        <fullName evidence="2">Lasso peptide biosynthesis B2 protein</fullName>
    </submittedName>
</protein>
<dbReference type="EMBL" id="JBFNXR010000052">
    <property type="protein sequence ID" value="MEW9856673.1"/>
    <property type="molecule type" value="Genomic_DNA"/>
</dbReference>
<evidence type="ECO:0000313" key="3">
    <source>
        <dbReference type="Proteomes" id="UP001556118"/>
    </source>
</evidence>
<comment type="caution">
    <text evidence="2">The sequence shown here is derived from an EMBL/GenBank/DDBJ whole genome shotgun (WGS) entry which is preliminary data.</text>
</comment>
<gene>
    <name evidence="2" type="ORF">ABUH87_16165</name>
</gene>
<sequence>MSFYKLRNRVGCCRSGDRFVFLDLEADRYFCLGRELEQAFAALVSDQPVDAQAIAALSHAGVIIGADEGRPALCTTLPAQAAHLSDLAAAHLKVFTSLLHRAKWAVRVKTRTFVANIDWLVDRRTRGEAAAAERAEVASLVAGYRQARLWWSEQGHCLSTSLALMEDLISRGFAPNLVFAVRLGPFEAHCWVELEGLLVNETPERVRPFTPVMVI</sequence>
<evidence type="ECO:0000259" key="1">
    <source>
        <dbReference type="Pfam" id="PF13471"/>
    </source>
</evidence>
<name>A0ABV3RF06_9SPHN</name>
<dbReference type="InterPro" id="IPR053521">
    <property type="entry name" value="McjB-like"/>
</dbReference>
<organism evidence="2 3">
    <name type="scientific">Novosphingobium rhizovicinum</name>
    <dbReference type="NCBI Taxonomy" id="3228928"/>
    <lineage>
        <taxon>Bacteria</taxon>
        <taxon>Pseudomonadati</taxon>
        <taxon>Pseudomonadota</taxon>
        <taxon>Alphaproteobacteria</taxon>
        <taxon>Sphingomonadales</taxon>
        <taxon>Sphingomonadaceae</taxon>
        <taxon>Novosphingobium</taxon>
    </lineage>
</organism>